<name>A0A022WH27_TRIRU</name>
<proteinExistence type="predicted"/>
<evidence type="ECO:0000313" key="1">
    <source>
        <dbReference type="EMBL" id="EZF57667.1"/>
    </source>
</evidence>
<sequence length="87" mass="10050">MASLLLKNKAQPDVVPWKTTGEWLRRTMLATLVRRVSDYTMPKGSFTSTAFRDFDCDLKAWEIKMRAISLANDVFGLQRGNQGWRRV</sequence>
<dbReference type="HOGENOM" id="CLU_2484933_0_0_1"/>
<protein>
    <submittedName>
        <fullName evidence="1">Uncharacterized protein</fullName>
    </submittedName>
</protein>
<reference evidence="1" key="1">
    <citation type="submission" date="2014-02" db="EMBL/GenBank/DDBJ databases">
        <title>The Genome Sequence of Trichophyton rubrum (morphotype fischeri) CBS 288.86.</title>
        <authorList>
            <consortium name="The Broad Institute Genomics Platform"/>
            <person name="Cuomo C.A."/>
            <person name="White T.C."/>
            <person name="Graser Y."/>
            <person name="Martinez-Rossi N."/>
            <person name="Heitman J."/>
            <person name="Young S.K."/>
            <person name="Zeng Q."/>
            <person name="Gargeya S."/>
            <person name="Abouelleil A."/>
            <person name="Alvarado L."/>
            <person name="Chapman S.B."/>
            <person name="Gainer-Dewar J."/>
            <person name="Goldberg J."/>
            <person name="Griggs A."/>
            <person name="Gujja S."/>
            <person name="Hansen M."/>
            <person name="Howarth C."/>
            <person name="Imamovic A."/>
            <person name="Larimer J."/>
            <person name="Martinez D."/>
            <person name="Murphy C."/>
            <person name="Pearson M.D."/>
            <person name="Persinoti G."/>
            <person name="Poon T."/>
            <person name="Priest M."/>
            <person name="Roberts A.D."/>
            <person name="Saif S."/>
            <person name="Shea T.D."/>
            <person name="Sykes S.N."/>
            <person name="Wortman J."/>
            <person name="Nusbaum C."/>
            <person name="Birren B."/>
        </authorList>
    </citation>
    <scope>NUCLEOTIDE SEQUENCE [LARGE SCALE GENOMIC DNA]</scope>
    <source>
        <strain evidence="1">CBS 288.86</strain>
    </source>
</reference>
<organism evidence="1">
    <name type="scientific">Trichophyton rubrum CBS 288.86</name>
    <dbReference type="NCBI Taxonomy" id="1215330"/>
    <lineage>
        <taxon>Eukaryota</taxon>
        <taxon>Fungi</taxon>
        <taxon>Dikarya</taxon>
        <taxon>Ascomycota</taxon>
        <taxon>Pezizomycotina</taxon>
        <taxon>Eurotiomycetes</taxon>
        <taxon>Eurotiomycetidae</taxon>
        <taxon>Onygenales</taxon>
        <taxon>Arthrodermataceae</taxon>
        <taxon>Trichophyton</taxon>
    </lineage>
</organism>
<dbReference type="Proteomes" id="UP000023758">
    <property type="component" value="Unassembled WGS sequence"/>
</dbReference>
<dbReference type="EMBL" id="KK207679">
    <property type="protein sequence ID" value="EZF57667.1"/>
    <property type="molecule type" value="Genomic_DNA"/>
</dbReference>
<accession>A0A022WH27</accession>
<dbReference type="AlphaFoldDB" id="A0A022WH27"/>
<gene>
    <name evidence="1" type="ORF">H103_00086</name>
</gene>